<dbReference type="Proteomes" id="UP000284109">
    <property type="component" value="Unassembled WGS sequence"/>
</dbReference>
<name>A0A347SSI4_9LACO</name>
<dbReference type="OrthoDB" id="2307759at2"/>
<reference evidence="1 2" key="1">
    <citation type="submission" date="2018-07" db="EMBL/GenBank/DDBJ databases">
        <title>Genome sequences of six Lactobacillus spp. isolated from bumble bee guts.</title>
        <authorList>
            <person name="Motta E.V.S."/>
            <person name="Moran N.A."/>
        </authorList>
    </citation>
    <scope>NUCLEOTIDE SEQUENCE [LARGE SCALE GENOMIC DNA]</scope>
    <source>
        <strain evidence="1 2">BI-1.1</strain>
    </source>
</reference>
<evidence type="ECO:0000313" key="1">
    <source>
        <dbReference type="EMBL" id="RHW51282.1"/>
    </source>
</evidence>
<dbReference type="SUPFAM" id="SSF47413">
    <property type="entry name" value="lambda repressor-like DNA-binding domains"/>
    <property type="match status" value="1"/>
</dbReference>
<evidence type="ECO:0000313" key="2">
    <source>
        <dbReference type="Proteomes" id="UP000284109"/>
    </source>
</evidence>
<proteinExistence type="predicted"/>
<dbReference type="GO" id="GO:0003677">
    <property type="term" value="F:DNA binding"/>
    <property type="evidence" value="ECO:0007669"/>
    <property type="project" value="InterPro"/>
</dbReference>
<comment type="caution">
    <text evidence="1">The sequence shown here is derived from an EMBL/GenBank/DDBJ whole genome shotgun (WGS) entry which is preliminary data.</text>
</comment>
<accession>A0A347SSI4</accession>
<keyword evidence="2" id="KW-1185">Reference proteome</keyword>
<dbReference type="AlphaFoldDB" id="A0A347SSI4"/>
<dbReference type="RefSeq" id="WP_118900801.1">
    <property type="nucleotide sequence ID" value="NZ_CP031513.1"/>
</dbReference>
<gene>
    <name evidence="1" type="ORF">DS831_04470</name>
</gene>
<protein>
    <submittedName>
        <fullName evidence="1">Transcriptional regulator</fullName>
    </submittedName>
</protein>
<dbReference type="EMBL" id="QOCR01000002">
    <property type="protein sequence ID" value="RHW51282.1"/>
    <property type="molecule type" value="Genomic_DNA"/>
</dbReference>
<sequence>MEEPNELLGYLKANHIPQSKVAEAIGRSMSATNRKINHHADFTQSEIRKLHYDLKIPLEMLI</sequence>
<organism evidence="1 2">
    <name type="scientific">Bombilactobacillus bombi</name>
    <dbReference type="NCBI Taxonomy" id="1303590"/>
    <lineage>
        <taxon>Bacteria</taxon>
        <taxon>Bacillati</taxon>
        <taxon>Bacillota</taxon>
        <taxon>Bacilli</taxon>
        <taxon>Lactobacillales</taxon>
        <taxon>Lactobacillaceae</taxon>
        <taxon>Bombilactobacillus</taxon>
    </lineage>
</organism>
<dbReference type="InterPro" id="IPR010982">
    <property type="entry name" value="Lambda_DNA-bd_dom_sf"/>
</dbReference>
<dbReference type="KEGG" id="lbm:DS830_05690"/>